<feature type="transmembrane region" description="Helical" evidence="7">
    <location>
        <begin position="21"/>
        <end position="42"/>
    </location>
</feature>
<evidence type="ECO:0000256" key="6">
    <source>
        <dbReference type="ARBA" id="ARBA00038076"/>
    </source>
</evidence>
<feature type="domain" description="ABC3 transporter permease C-terminal" evidence="8">
    <location>
        <begin position="284"/>
        <end position="393"/>
    </location>
</feature>
<evidence type="ECO:0000256" key="1">
    <source>
        <dbReference type="ARBA" id="ARBA00004651"/>
    </source>
</evidence>
<keyword evidence="2" id="KW-1003">Cell membrane</keyword>
<evidence type="ECO:0000256" key="5">
    <source>
        <dbReference type="ARBA" id="ARBA00023136"/>
    </source>
</evidence>
<keyword evidence="5 7" id="KW-0472">Membrane</keyword>
<feature type="domain" description="MacB-like periplasmic core" evidence="9">
    <location>
        <begin position="21"/>
        <end position="244"/>
    </location>
</feature>
<dbReference type="InterPro" id="IPR025857">
    <property type="entry name" value="MacB_PCD"/>
</dbReference>
<evidence type="ECO:0000256" key="2">
    <source>
        <dbReference type="ARBA" id="ARBA00022475"/>
    </source>
</evidence>
<dbReference type="InterPro" id="IPR003838">
    <property type="entry name" value="ABC3_permease_C"/>
</dbReference>
<keyword evidence="3 7" id="KW-0812">Transmembrane</keyword>
<comment type="similarity">
    <text evidence="6">Belongs to the ABC-4 integral membrane protein family.</text>
</comment>
<evidence type="ECO:0000256" key="4">
    <source>
        <dbReference type="ARBA" id="ARBA00022989"/>
    </source>
</evidence>
<dbReference type="Pfam" id="PF12704">
    <property type="entry name" value="MacB_PCD"/>
    <property type="match status" value="1"/>
</dbReference>
<dbReference type="EMBL" id="CAEZXZ010000066">
    <property type="protein sequence ID" value="CAB4702158.1"/>
    <property type="molecule type" value="Genomic_DNA"/>
</dbReference>
<sequence length="402" mass="41661">MNLFESFRSGVQAILANRLRSGLTMLGIMIGVAAVIVLVAFGQGASNAVTGSIEGLGTNLITVFPGTAGGAQSSDNLALKDLTVEDAVALNDPVLSPDISAAAPTKRARVTCTVGSLSHSTAMVGSWPAYFEISNSAVAEGGYFTNSDEVDGRRVAVIGKTVADDLFTDTDPIGNEMNCNGVPFTVLGVLVSKGASGFGDQDDTIIAPLTTVRNHLTGNGSLDTIAVQAASSQTQSQAQEQLIAVLDDRHDVVEATRDYQIFNQASLLTTVNQAVGIFTALLGAVAAISLLVGGIGITNIMLVSVTERTREIGIRKAIGASRRVILLQFLIESTVLSLIGAFFGLVLAFLVTRVAVAGIQPSIVPASVLGAFAISVGIGLFFGSYPANRAASLRPIEALRHE</sequence>
<reference evidence="10" key="1">
    <citation type="submission" date="2020-05" db="EMBL/GenBank/DDBJ databases">
        <authorList>
            <person name="Chiriac C."/>
            <person name="Salcher M."/>
            <person name="Ghai R."/>
            <person name="Kavagutti S V."/>
        </authorList>
    </citation>
    <scope>NUCLEOTIDE SEQUENCE</scope>
</reference>
<feature type="transmembrane region" description="Helical" evidence="7">
    <location>
        <begin position="363"/>
        <end position="385"/>
    </location>
</feature>
<evidence type="ECO:0000256" key="3">
    <source>
        <dbReference type="ARBA" id="ARBA00022692"/>
    </source>
</evidence>
<gene>
    <name evidence="10" type="ORF">UFOPK2625_00559</name>
</gene>
<protein>
    <submittedName>
        <fullName evidence="10">Unannotated protein</fullName>
    </submittedName>
</protein>
<name>A0A6J6Q041_9ZZZZ</name>
<dbReference type="Pfam" id="PF02687">
    <property type="entry name" value="FtsX"/>
    <property type="match status" value="1"/>
</dbReference>
<feature type="transmembrane region" description="Helical" evidence="7">
    <location>
        <begin position="274"/>
        <end position="303"/>
    </location>
</feature>
<dbReference type="PANTHER" id="PTHR30572">
    <property type="entry name" value="MEMBRANE COMPONENT OF TRANSPORTER-RELATED"/>
    <property type="match status" value="1"/>
</dbReference>
<evidence type="ECO:0000259" key="8">
    <source>
        <dbReference type="Pfam" id="PF02687"/>
    </source>
</evidence>
<organism evidence="10">
    <name type="scientific">freshwater metagenome</name>
    <dbReference type="NCBI Taxonomy" id="449393"/>
    <lineage>
        <taxon>unclassified sequences</taxon>
        <taxon>metagenomes</taxon>
        <taxon>ecological metagenomes</taxon>
    </lineage>
</organism>
<proteinExistence type="inferred from homology"/>
<comment type="subcellular location">
    <subcellularLocation>
        <location evidence="1">Cell membrane</location>
        <topology evidence="1">Multi-pass membrane protein</topology>
    </subcellularLocation>
</comment>
<feature type="transmembrane region" description="Helical" evidence="7">
    <location>
        <begin position="324"/>
        <end position="351"/>
    </location>
</feature>
<dbReference type="GO" id="GO:0022857">
    <property type="term" value="F:transmembrane transporter activity"/>
    <property type="evidence" value="ECO:0007669"/>
    <property type="project" value="TreeGrafter"/>
</dbReference>
<dbReference type="AlphaFoldDB" id="A0A6J6Q041"/>
<evidence type="ECO:0000256" key="7">
    <source>
        <dbReference type="SAM" id="Phobius"/>
    </source>
</evidence>
<dbReference type="PANTHER" id="PTHR30572:SF4">
    <property type="entry name" value="ABC TRANSPORTER PERMEASE YTRF"/>
    <property type="match status" value="1"/>
</dbReference>
<evidence type="ECO:0000313" key="10">
    <source>
        <dbReference type="EMBL" id="CAB4702158.1"/>
    </source>
</evidence>
<evidence type="ECO:0000259" key="9">
    <source>
        <dbReference type="Pfam" id="PF12704"/>
    </source>
</evidence>
<dbReference type="GO" id="GO:0005886">
    <property type="term" value="C:plasma membrane"/>
    <property type="evidence" value="ECO:0007669"/>
    <property type="project" value="UniProtKB-SubCell"/>
</dbReference>
<accession>A0A6J6Q041</accession>
<dbReference type="InterPro" id="IPR050250">
    <property type="entry name" value="Macrolide_Exporter_MacB"/>
</dbReference>
<keyword evidence="4 7" id="KW-1133">Transmembrane helix</keyword>